<sequence>MSFWLCPSLDLVHQTGQLQKPGHRACAHLAQLLQDIERKRRGLLVVKEENKNRFHHFFGIQKGLEKEAQQIPLTSLAPVVHRIKVEDDYHKITTAT</sequence>
<evidence type="ECO:0000313" key="2">
    <source>
        <dbReference type="Proteomes" id="UP001227230"/>
    </source>
</evidence>
<dbReference type="Proteomes" id="UP001227230">
    <property type="component" value="Chromosome 18"/>
</dbReference>
<evidence type="ECO:0000313" key="1">
    <source>
        <dbReference type="EMBL" id="WKA11376.1"/>
    </source>
</evidence>
<gene>
    <name evidence="1" type="ORF">VitviT2T_028879</name>
</gene>
<proteinExistence type="predicted"/>
<accession>A0ABY9DW50</accession>
<name>A0ABY9DW50_VITVI</name>
<reference evidence="1 2" key="1">
    <citation type="journal article" date="2023" name="Hortic Res">
        <title>The complete reference genome for grapevine (Vitis vinifera L.) genetics and breeding.</title>
        <authorList>
            <person name="Shi X."/>
            <person name="Cao S."/>
            <person name="Wang X."/>
            <person name="Huang S."/>
            <person name="Wang Y."/>
            <person name="Liu Z."/>
            <person name="Liu W."/>
            <person name="Leng X."/>
            <person name="Peng Y."/>
            <person name="Wang N."/>
            <person name="Wang Y."/>
            <person name="Ma Z."/>
            <person name="Xu X."/>
            <person name="Zhang F."/>
            <person name="Xue H."/>
            <person name="Zhong H."/>
            <person name="Wang Y."/>
            <person name="Zhang K."/>
            <person name="Velt A."/>
            <person name="Avia K."/>
            <person name="Holtgrawe D."/>
            <person name="Grimplet J."/>
            <person name="Matus J.T."/>
            <person name="Ware D."/>
            <person name="Wu X."/>
            <person name="Wang H."/>
            <person name="Liu C."/>
            <person name="Fang Y."/>
            <person name="Rustenholz C."/>
            <person name="Cheng Z."/>
            <person name="Xiao H."/>
            <person name="Zhou Y."/>
        </authorList>
    </citation>
    <scope>NUCLEOTIDE SEQUENCE [LARGE SCALE GENOMIC DNA]</scope>
    <source>
        <strain evidence="2">cv. Pinot noir / PN40024</strain>
        <tissue evidence="1">Leaf</tissue>
    </source>
</reference>
<dbReference type="EMBL" id="CP126665">
    <property type="protein sequence ID" value="WKA11376.1"/>
    <property type="molecule type" value="Genomic_DNA"/>
</dbReference>
<organism evidence="1 2">
    <name type="scientific">Vitis vinifera</name>
    <name type="common">Grape</name>
    <dbReference type="NCBI Taxonomy" id="29760"/>
    <lineage>
        <taxon>Eukaryota</taxon>
        <taxon>Viridiplantae</taxon>
        <taxon>Streptophyta</taxon>
        <taxon>Embryophyta</taxon>
        <taxon>Tracheophyta</taxon>
        <taxon>Spermatophyta</taxon>
        <taxon>Magnoliopsida</taxon>
        <taxon>eudicotyledons</taxon>
        <taxon>Gunneridae</taxon>
        <taxon>Pentapetalae</taxon>
        <taxon>rosids</taxon>
        <taxon>Vitales</taxon>
        <taxon>Vitaceae</taxon>
        <taxon>Viteae</taxon>
        <taxon>Vitis</taxon>
    </lineage>
</organism>
<protein>
    <submittedName>
        <fullName evidence="1">Uncharacterized protein</fullName>
    </submittedName>
</protein>
<keyword evidence="2" id="KW-1185">Reference proteome</keyword>